<accession>A0A067C1N7</accession>
<reference evidence="1 2" key="1">
    <citation type="journal article" date="2013" name="PLoS Genet.">
        <title>Distinctive expansion of potential virulence genes in the genome of the oomycete fish pathogen Saprolegnia parasitica.</title>
        <authorList>
            <person name="Jiang R.H."/>
            <person name="de Bruijn I."/>
            <person name="Haas B.J."/>
            <person name="Belmonte R."/>
            <person name="Lobach L."/>
            <person name="Christie J."/>
            <person name="van den Ackerveken G."/>
            <person name="Bottin A."/>
            <person name="Bulone V."/>
            <person name="Diaz-Moreno S.M."/>
            <person name="Dumas B."/>
            <person name="Fan L."/>
            <person name="Gaulin E."/>
            <person name="Govers F."/>
            <person name="Grenville-Briggs L.J."/>
            <person name="Horner N.R."/>
            <person name="Levin J.Z."/>
            <person name="Mammella M."/>
            <person name="Meijer H.J."/>
            <person name="Morris P."/>
            <person name="Nusbaum C."/>
            <person name="Oome S."/>
            <person name="Phillips A.J."/>
            <person name="van Rooyen D."/>
            <person name="Rzeszutek E."/>
            <person name="Saraiva M."/>
            <person name="Secombes C.J."/>
            <person name="Seidl M.F."/>
            <person name="Snel B."/>
            <person name="Stassen J.H."/>
            <person name="Sykes S."/>
            <person name="Tripathy S."/>
            <person name="van den Berg H."/>
            <person name="Vega-Arreguin J.C."/>
            <person name="Wawra S."/>
            <person name="Young S.K."/>
            <person name="Zeng Q."/>
            <person name="Dieguez-Uribeondo J."/>
            <person name="Russ C."/>
            <person name="Tyler B.M."/>
            <person name="van West P."/>
        </authorList>
    </citation>
    <scope>NUCLEOTIDE SEQUENCE [LARGE SCALE GENOMIC DNA]</scope>
    <source>
        <strain evidence="1 2">CBS 223.65</strain>
    </source>
</reference>
<dbReference type="KEGG" id="spar:SPRG_13429"/>
<name>A0A067C1N7_SAPPC</name>
<dbReference type="EMBL" id="KK583306">
    <property type="protein sequence ID" value="KDO20677.1"/>
    <property type="molecule type" value="Genomic_DNA"/>
</dbReference>
<evidence type="ECO:0000313" key="1">
    <source>
        <dbReference type="EMBL" id="KDO20677.1"/>
    </source>
</evidence>
<dbReference type="VEuPathDB" id="FungiDB:SPRG_13429"/>
<dbReference type="GeneID" id="24135308"/>
<gene>
    <name evidence="1" type="ORF">SPRG_13429</name>
</gene>
<evidence type="ECO:0000313" key="2">
    <source>
        <dbReference type="Proteomes" id="UP000030745"/>
    </source>
</evidence>
<dbReference type="Proteomes" id="UP000030745">
    <property type="component" value="Unassembled WGS sequence"/>
</dbReference>
<protein>
    <submittedName>
        <fullName evidence="1">Uncharacterized protein</fullName>
    </submittedName>
</protein>
<dbReference type="AlphaFoldDB" id="A0A067C1N7"/>
<proteinExistence type="predicted"/>
<dbReference type="RefSeq" id="XP_012208642.1">
    <property type="nucleotide sequence ID" value="XM_012353252.1"/>
</dbReference>
<sequence>MASSIVLVNCPRPMSIARLLDSCYLIPSIRTTSNRRCSKGLSGSLQTLLLHIGKIGCCLADRRFSILLLSDAARLVDSRRLKGATSAFNRVQRSKPKDQLGSKHRRVIHCVAARENNAGVVGQCTDPMDDSRGSAASIQE</sequence>
<keyword evidence="2" id="KW-1185">Reference proteome</keyword>
<organism evidence="1 2">
    <name type="scientific">Saprolegnia parasitica (strain CBS 223.65)</name>
    <dbReference type="NCBI Taxonomy" id="695850"/>
    <lineage>
        <taxon>Eukaryota</taxon>
        <taxon>Sar</taxon>
        <taxon>Stramenopiles</taxon>
        <taxon>Oomycota</taxon>
        <taxon>Saprolegniomycetes</taxon>
        <taxon>Saprolegniales</taxon>
        <taxon>Saprolegniaceae</taxon>
        <taxon>Saprolegnia</taxon>
    </lineage>
</organism>